<dbReference type="InterPro" id="IPR013785">
    <property type="entry name" value="Aldolase_TIM"/>
</dbReference>
<evidence type="ECO:0000313" key="5">
    <source>
        <dbReference type="Proteomes" id="UP000077164"/>
    </source>
</evidence>
<evidence type="ECO:0000256" key="3">
    <source>
        <dbReference type="SAM" id="SignalP"/>
    </source>
</evidence>
<dbReference type="Proteomes" id="UP000077164">
    <property type="component" value="Unassembled WGS sequence"/>
</dbReference>
<dbReference type="InterPro" id="IPR017853">
    <property type="entry name" value="GH"/>
</dbReference>
<keyword evidence="5" id="KW-1185">Reference proteome</keyword>
<dbReference type="GO" id="GO:0016052">
    <property type="term" value="P:carbohydrate catabolic process"/>
    <property type="evidence" value="ECO:0007669"/>
    <property type="project" value="InterPro"/>
</dbReference>
<evidence type="ECO:0000256" key="2">
    <source>
        <dbReference type="ARBA" id="ARBA00023295"/>
    </source>
</evidence>
<keyword evidence="3" id="KW-0732">Signal</keyword>
<gene>
    <name evidence="4" type="ORF">FBFR_15315</name>
</gene>
<dbReference type="InterPro" id="IPR050985">
    <property type="entry name" value="Alpha-glycosidase_related"/>
</dbReference>
<name>A0A167U863_9FLAO</name>
<dbReference type="PANTHER" id="PTHR43053">
    <property type="entry name" value="GLYCOSIDASE FAMILY 31"/>
    <property type="match status" value="1"/>
</dbReference>
<dbReference type="GO" id="GO:0004557">
    <property type="term" value="F:alpha-galactosidase activity"/>
    <property type="evidence" value="ECO:0007669"/>
    <property type="project" value="InterPro"/>
</dbReference>
<proteinExistence type="predicted"/>
<dbReference type="SUPFAM" id="SSF51445">
    <property type="entry name" value="(Trans)glycosidases"/>
    <property type="match status" value="1"/>
</dbReference>
<reference evidence="4 5" key="1">
    <citation type="submission" date="2016-03" db="EMBL/GenBank/DDBJ databases">
        <title>Draft genome sequence of Flavobacterium fryxellicola DSM 16209.</title>
        <authorList>
            <person name="Shin S.-K."/>
            <person name="Yi H."/>
        </authorList>
    </citation>
    <scope>NUCLEOTIDE SEQUENCE [LARGE SCALE GENOMIC DNA]</scope>
    <source>
        <strain evidence="4 5">DSM 16209</strain>
    </source>
</reference>
<dbReference type="Pfam" id="PF02065">
    <property type="entry name" value="Melibiase"/>
    <property type="match status" value="1"/>
</dbReference>
<dbReference type="OrthoDB" id="9758822at2"/>
<feature type="signal peptide" evidence="3">
    <location>
        <begin position="1"/>
        <end position="20"/>
    </location>
</feature>
<keyword evidence="1" id="KW-0378">Hydrolase</keyword>
<protein>
    <recommendedName>
        <fullName evidence="6">Alpha-galactosidase</fullName>
    </recommendedName>
</protein>
<organism evidence="4 5">
    <name type="scientific">Flavobacterium fryxellicola</name>
    <dbReference type="NCBI Taxonomy" id="249352"/>
    <lineage>
        <taxon>Bacteria</taxon>
        <taxon>Pseudomonadati</taxon>
        <taxon>Bacteroidota</taxon>
        <taxon>Flavobacteriia</taxon>
        <taxon>Flavobacteriales</taxon>
        <taxon>Flavobacteriaceae</taxon>
        <taxon>Flavobacterium</taxon>
    </lineage>
</organism>
<dbReference type="RefSeq" id="WP_066082837.1">
    <property type="nucleotide sequence ID" value="NZ_FRDK01000009.1"/>
</dbReference>
<dbReference type="EMBL" id="LVJE01000047">
    <property type="protein sequence ID" value="OAB25349.1"/>
    <property type="molecule type" value="Genomic_DNA"/>
</dbReference>
<accession>A0A167U863</accession>
<comment type="caution">
    <text evidence="4">The sequence shown here is derived from an EMBL/GenBank/DDBJ whole genome shotgun (WGS) entry which is preliminary data.</text>
</comment>
<keyword evidence="2" id="KW-0326">Glycosidase</keyword>
<sequence>MKTTALTILLFLAQITIAQSYPVGKLDLSIEGEDKNFSRAVKVTTIAPGIEEVEISLSTQKKAIPAPITIKFKQASIDIQSYLGPYGADGLNEPTSLYHYPISRMIPVSFNAKPAFTSAMMDQPSMTLINNDNTNRLTLAVSELVYPTTLQIGENEENGVGFDIKIGLFSYVTTALESYKVKIRFDNRAINYNDAQTDLLEWWKVENQLSFASIPKKAHAPFYCTWYALKTDGLNAKNIEQQAELAVKIGCETIIVDDGWQKAYDAKSGYCAYNGDWKINTQRFTDFNQHVEKVHDLGLKYMLWVAPSMIGEKSEIYEKLKDKMLYKADWASAWVVDPRFPEVRKHLTDRLVSLLKDSKIDGFKIDFMDLINSRFAPKNLPMGNGRDYESVEEATVKLLADIYSQTKAINPDVLIEYRQFFTNPVLQQYANMFRAIDCPNNILENRTRTLDARNLNKQVIHADPLAWNQNEDTEIAALQLLQTFLSVPQISTDLTKMSSSHLKMLQFLLLQWKEFNEVLTRGQAYNYGPEANYRWSEVSLENKTAVVAYQPTVISPKNINKNLLIVNATHKNSLVFDCNKDFGIRNVFIYNCTGEFIRKEKIRFNGLVKINVPTAGIIRTN</sequence>
<dbReference type="Gene3D" id="3.20.20.70">
    <property type="entry name" value="Aldolase class I"/>
    <property type="match status" value="1"/>
</dbReference>
<dbReference type="PANTHER" id="PTHR43053:SF3">
    <property type="entry name" value="ALPHA-GALACTOSIDASE C-RELATED"/>
    <property type="match status" value="1"/>
</dbReference>
<evidence type="ECO:0008006" key="6">
    <source>
        <dbReference type="Google" id="ProtNLM"/>
    </source>
</evidence>
<evidence type="ECO:0000313" key="4">
    <source>
        <dbReference type="EMBL" id="OAB25349.1"/>
    </source>
</evidence>
<evidence type="ECO:0000256" key="1">
    <source>
        <dbReference type="ARBA" id="ARBA00022801"/>
    </source>
</evidence>
<dbReference type="CDD" id="cd14791">
    <property type="entry name" value="GH36"/>
    <property type="match status" value="1"/>
</dbReference>
<dbReference type="InterPro" id="IPR002252">
    <property type="entry name" value="Glyco_hydro_36"/>
</dbReference>
<dbReference type="STRING" id="249352.SAMN05444395_10914"/>
<feature type="chain" id="PRO_5007892893" description="Alpha-galactosidase" evidence="3">
    <location>
        <begin position="21"/>
        <end position="621"/>
    </location>
</feature>
<dbReference type="AlphaFoldDB" id="A0A167U863"/>